<dbReference type="Proteomes" id="UP001521150">
    <property type="component" value="Unassembled WGS sequence"/>
</dbReference>
<dbReference type="CDD" id="cd07377">
    <property type="entry name" value="WHTH_GntR"/>
    <property type="match status" value="1"/>
</dbReference>
<keyword evidence="1" id="KW-0805">Transcription regulation</keyword>
<keyword evidence="3" id="KW-0804">Transcription</keyword>
<organism evidence="5 6">
    <name type="scientific">Kibdelosporangium philippinense</name>
    <dbReference type="NCBI Taxonomy" id="211113"/>
    <lineage>
        <taxon>Bacteria</taxon>
        <taxon>Bacillati</taxon>
        <taxon>Actinomycetota</taxon>
        <taxon>Actinomycetes</taxon>
        <taxon>Pseudonocardiales</taxon>
        <taxon>Pseudonocardiaceae</taxon>
        <taxon>Kibdelosporangium</taxon>
    </lineage>
</organism>
<protein>
    <submittedName>
        <fullName evidence="5">Winged helix-turn-helix domain-containing protein</fullName>
    </submittedName>
</protein>
<dbReference type="PROSITE" id="PS50949">
    <property type="entry name" value="HTH_GNTR"/>
    <property type="match status" value="1"/>
</dbReference>
<evidence type="ECO:0000256" key="1">
    <source>
        <dbReference type="ARBA" id="ARBA00023015"/>
    </source>
</evidence>
<keyword evidence="2" id="KW-0238">DNA-binding</keyword>
<comment type="caution">
    <text evidence="5">The sequence shown here is derived from an EMBL/GenBank/DDBJ whole genome shotgun (WGS) entry which is preliminary data.</text>
</comment>
<dbReference type="Pfam" id="PF00392">
    <property type="entry name" value="GntR"/>
    <property type="match status" value="1"/>
</dbReference>
<keyword evidence="6" id="KW-1185">Reference proteome</keyword>
<dbReference type="SMART" id="SM00345">
    <property type="entry name" value="HTH_GNTR"/>
    <property type="match status" value="1"/>
</dbReference>
<accession>A0ABS8ZRW9</accession>
<evidence type="ECO:0000256" key="3">
    <source>
        <dbReference type="ARBA" id="ARBA00023163"/>
    </source>
</evidence>
<feature type="domain" description="HTH gntR-type" evidence="4">
    <location>
        <begin position="13"/>
        <end position="79"/>
    </location>
</feature>
<name>A0ABS8ZRW9_9PSEU</name>
<dbReference type="RefSeq" id="WP_233730766.1">
    <property type="nucleotide sequence ID" value="NZ_JAJVCN010000003.1"/>
</dbReference>
<evidence type="ECO:0000256" key="2">
    <source>
        <dbReference type="ARBA" id="ARBA00023125"/>
    </source>
</evidence>
<dbReference type="EMBL" id="JAJVCN010000003">
    <property type="protein sequence ID" value="MCE7009341.1"/>
    <property type="molecule type" value="Genomic_DNA"/>
</dbReference>
<reference evidence="5 6" key="1">
    <citation type="submission" date="2021-12" db="EMBL/GenBank/DDBJ databases">
        <title>Genome sequence of Kibdelosporangium philippinense ATCC 49844.</title>
        <authorList>
            <person name="Fedorov E.A."/>
            <person name="Omeragic M."/>
            <person name="Shalygina K.F."/>
            <person name="Maclea K.S."/>
        </authorList>
    </citation>
    <scope>NUCLEOTIDE SEQUENCE [LARGE SCALE GENOMIC DNA]</scope>
    <source>
        <strain evidence="5 6">ATCC 49844</strain>
    </source>
</reference>
<evidence type="ECO:0000313" key="5">
    <source>
        <dbReference type="EMBL" id="MCE7009341.1"/>
    </source>
</evidence>
<dbReference type="PANTHER" id="PTHR44846">
    <property type="entry name" value="MANNOSYL-D-GLYCERATE TRANSPORT/METABOLISM SYSTEM REPRESSOR MNGR-RELATED"/>
    <property type="match status" value="1"/>
</dbReference>
<dbReference type="InterPro" id="IPR050679">
    <property type="entry name" value="Bact_HTH_transcr_reg"/>
</dbReference>
<dbReference type="SUPFAM" id="SSF46785">
    <property type="entry name" value="Winged helix' DNA-binding domain"/>
    <property type="match status" value="1"/>
</dbReference>
<dbReference type="InterPro" id="IPR000524">
    <property type="entry name" value="Tscrpt_reg_HTH_GntR"/>
</dbReference>
<evidence type="ECO:0000313" key="6">
    <source>
        <dbReference type="Proteomes" id="UP001521150"/>
    </source>
</evidence>
<dbReference type="InterPro" id="IPR036388">
    <property type="entry name" value="WH-like_DNA-bd_sf"/>
</dbReference>
<sequence length="79" mass="8629">MNDVPAFDPESADYVYLAVANHIAARIAAGELKSGDRLPGERDLAEEYGVALGTIRRATQELRDRGLVRTVRVKGTFVV</sequence>
<dbReference type="Gene3D" id="1.10.10.10">
    <property type="entry name" value="Winged helix-like DNA-binding domain superfamily/Winged helix DNA-binding domain"/>
    <property type="match status" value="1"/>
</dbReference>
<dbReference type="InterPro" id="IPR036390">
    <property type="entry name" value="WH_DNA-bd_sf"/>
</dbReference>
<dbReference type="PRINTS" id="PR00035">
    <property type="entry name" value="HTHGNTR"/>
</dbReference>
<dbReference type="PANTHER" id="PTHR44846:SF1">
    <property type="entry name" value="MANNOSYL-D-GLYCERATE TRANSPORT_METABOLISM SYSTEM REPRESSOR MNGR-RELATED"/>
    <property type="match status" value="1"/>
</dbReference>
<evidence type="ECO:0000259" key="4">
    <source>
        <dbReference type="PROSITE" id="PS50949"/>
    </source>
</evidence>
<gene>
    <name evidence="5" type="ORF">LWC34_41990</name>
</gene>
<proteinExistence type="predicted"/>